<evidence type="ECO:0000259" key="12">
    <source>
        <dbReference type="Pfam" id="PF08241"/>
    </source>
</evidence>
<dbReference type="InterPro" id="IPR029063">
    <property type="entry name" value="SAM-dependent_MTases_sf"/>
</dbReference>
<dbReference type="Proteomes" id="UP001445335">
    <property type="component" value="Unassembled WGS sequence"/>
</dbReference>
<dbReference type="PANTHER" id="PTHR43353">
    <property type="entry name" value="SUCCINATE-SEMIALDEHYDE DEHYDROGENASE, MITOCHONDRIAL"/>
    <property type="match status" value="1"/>
</dbReference>
<dbReference type="Gene3D" id="3.40.309.10">
    <property type="entry name" value="Aldehyde Dehydrogenase, Chain A, domain 2"/>
    <property type="match status" value="1"/>
</dbReference>
<dbReference type="InterPro" id="IPR013216">
    <property type="entry name" value="Methyltransf_11"/>
</dbReference>
<evidence type="ECO:0000256" key="9">
    <source>
        <dbReference type="PROSITE-ProRule" id="PRU10007"/>
    </source>
</evidence>
<reference evidence="13 14" key="1">
    <citation type="journal article" date="2024" name="Nat. Commun.">
        <title>Phylogenomics reveals the evolutionary origins of lichenization in chlorophyte algae.</title>
        <authorList>
            <person name="Puginier C."/>
            <person name="Libourel C."/>
            <person name="Otte J."/>
            <person name="Skaloud P."/>
            <person name="Haon M."/>
            <person name="Grisel S."/>
            <person name="Petersen M."/>
            <person name="Berrin J.G."/>
            <person name="Delaux P.M."/>
            <person name="Dal Grande F."/>
            <person name="Keller J."/>
        </authorList>
    </citation>
    <scope>NUCLEOTIDE SEQUENCE [LARGE SCALE GENOMIC DNA]</scope>
    <source>
        <strain evidence="13 14">SAG 245.80</strain>
    </source>
</reference>
<feature type="domain" description="Aldehyde dehydrogenase" evidence="11">
    <location>
        <begin position="17"/>
        <end position="476"/>
    </location>
</feature>
<feature type="active site" evidence="9">
    <location>
        <position position="249"/>
    </location>
</feature>
<evidence type="ECO:0000313" key="13">
    <source>
        <dbReference type="EMBL" id="KAK9837072.1"/>
    </source>
</evidence>
<protein>
    <recommendedName>
        <fullName evidence="4">Succinate-semialdehyde dehydrogenase, mitochondrial</fullName>
        <ecNumber evidence="3">1.2.1.24</ecNumber>
    </recommendedName>
    <alternativeName>
        <fullName evidence="8">Aldehyde dehydrogenase family 5 member F1</fullName>
    </alternativeName>
    <alternativeName>
        <fullName evidence="6">NAD(+)-dependent succinic semialdehyde dehydrogenase</fullName>
    </alternativeName>
</protein>
<dbReference type="PANTHER" id="PTHR43353:SF5">
    <property type="entry name" value="SUCCINATE-SEMIALDEHYDE DEHYDROGENASE, MITOCHONDRIAL"/>
    <property type="match status" value="1"/>
</dbReference>
<dbReference type="InterPro" id="IPR016163">
    <property type="entry name" value="Ald_DH_C"/>
</dbReference>
<evidence type="ECO:0000256" key="8">
    <source>
        <dbReference type="ARBA" id="ARBA00076033"/>
    </source>
</evidence>
<evidence type="ECO:0000256" key="1">
    <source>
        <dbReference type="ARBA" id="ARBA00005176"/>
    </source>
</evidence>
<proteinExistence type="inferred from homology"/>
<dbReference type="Gene3D" id="3.40.50.150">
    <property type="entry name" value="Vaccinia Virus protein VP39"/>
    <property type="match status" value="1"/>
</dbReference>
<evidence type="ECO:0000256" key="5">
    <source>
        <dbReference type="ARBA" id="ARBA00023002"/>
    </source>
</evidence>
<organism evidence="13 14">
    <name type="scientific">Elliptochloris bilobata</name>
    <dbReference type="NCBI Taxonomy" id="381761"/>
    <lineage>
        <taxon>Eukaryota</taxon>
        <taxon>Viridiplantae</taxon>
        <taxon>Chlorophyta</taxon>
        <taxon>core chlorophytes</taxon>
        <taxon>Trebouxiophyceae</taxon>
        <taxon>Trebouxiophyceae incertae sedis</taxon>
        <taxon>Elliptochloris clade</taxon>
        <taxon>Elliptochloris</taxon>
    </lineage>
</organism>
<dbReference type="EC" id="1.2.1.24" evidence="3"/>
<dbReference type="FunFam" id="3.40.605.10:FF:000005">
    <property type="entry name" value="Succinate-semialdehyde dehydrogenase I"/>
    <property type="match status" value="1"/>
</dbReference>
<evidence type="ECO:0000256" key="6">
    <source>
        <dbReference type="ARBA" id="ARBA00030806"/>
    </source>
</evidence>
<dbReference type="GO" id="GO:0008757">
    <property type="term" value="F:S-adenosylmethionine-dependent methyltransferase activity"/>
    <property type="evidence" value="ECO:0007669"/>
    <property type="project" value="InterPro"/>
</dbReference>
<dbReference type="Pfam" id="PF08241">
    <property type="entry name" value="Methyltransf_11"/>
    <property type="match status" value="1"/>
</dbReference>
<evidence type="ECO:0000256" key="3">
    <source>
        <dbReference type="ARBA" id="ARBA00013051"/>
    </source>
</evidence>
<feature type="domain" description="Methyltransferase type 11" evidence="12">
    <location>
        <begin position="560"/>
        <end position="655"/>
    </location>
</feature>
<dbReference type="InterPro" id="IPR029510">
    <property type="entry name" value="Ald_DH_CS_GLU"/>
</dbReference>
<evidence type="ECO:0000256" key="7">
    <source>
        <dbReference type="ARBA" id="ARBA00052498"/>
    </source>
</evidence>
<comment type="pathway">
    <text evidence="1">Amino-acid degradation; 4-aminobutanoate degradation.</text>
</comment>
<gene>
    <name evidence="13" type="ORF">WJX81_000887</name>
</gene>
<dbReference type="FunFam" id="3.40.605.10:FF:000026">
    <property type="entry name" value="Aldehyde dehydrogenase, putative"/>
    <property type="match status" value="1"/>
</dbReference>
<dbReference type="PROSITE" id="PS00687">
    <property type="entry name" value="ALDEHYDE_DEHYDR_GLU"/>
    <property type="match status" value="1"/>
</dbReference>
<name>A0AAW1RTE2_9CHLO</name>
<dbReference type="AlphaFoldDB" id="A0AAW1RTE2"/>
<dbReference type="InterPro" id="IPR016160">
    <property type="entry name" value="Ald_DH_CS_CYS"/>
</dbReference>
<dbReference type="CDD" id="cd02440">
    <property type="entry name" value="AdoMet_MTases"/>
    <property type="match status" value="1"/>
</dbReference>
<dbReference type="GO" id="GO:0009450">
    <property type="term" value="P:gamma-aminobutyric acid catabolic process"/>
    <property type="evidence" value="ECO:0007669"/>
    <property type="project" value="TreeGrafter"/>
</dbReference>
<dbReference type="SUPFAM" id="SSF53720">
    <property type="entry name" value="ALDH-like"/>
    <property type="match status" value="1"/>
</dbReference>
<dbReference type="Pfam" id="PF00171">
    <property type="entry name" value="Aldedh"/>
    <property type="match status" value="1"/>
</dbReference>
<keyword evidence="14" id="KW-1185">Reference proteome</keyword>
<dbReference type="InterPro" id="IPR050740">
    <property type="entry name" value="Aldehyde_DH_Superfamily"/>
</dbReference>
<evidence type="ECO:0000256" key="4">
    <source>
        <dbReference type="ARBA" id="ARBA00019842"/>
    </source>
</evidence>
<evidence type="ECO:0000256" key="10">
    <source>
        <dbReference type="RuleBase" id="RU003345"/>
    </source>
</evidence>
<keyword evidence="5 10" id="KW-0560">Oxidoreductase</keyword>
<evidence type="ECO:0000313" key="14">
    <source>
        <dbReference type="Proteomes" id="UP001445335"/>
    </source>
</evidence>
<evidence type="ECO:0000256" key="2">
    <source>
        <dbReference type="ARBA" id="ARBA00009986"/>
    </source>
</evidence>
<dbReference type="InterPro" id="IPR015590">
    <property type="entry name" value="Aldehyde_DH_dom"/>
</dbReference>
<dbReference type="InterPro" id="IPR016161">
    <property type="entry name" value="Ald_DH/histidinol_DH"/>
</dbReference>
<dbReference type="SUPFAM" id="SSF53335">
    <property type="entry name" value="S-adenosyl-L-methionine-dependent methyltransferases"/>
    <property type="match status" value="1"/>
</dbReference>
<sequence>MLKTGVGFINGDFLGASDDATIDVLNPATGEVLAKAPSMGCVETQTAIAAAAAAFPTWSRLVAKERCKIMRRWYDEVMAHQDDICTIMTMESGKPYTESKGEFLSGAASIEWFAEEGRRVTGDVLQPVAPHRRQLIVKQPVGVAAAITPWNFPMSMITRKVSPAIAAGCTVVLKPAEATPLTALALAELARRAGMPDGVFNIVVGDPAAIGKAMLDSDTVRKIGFTGSTAVGKHLMAGAAATVKRVSLELGGNAPYIVFDDADVEAAAAGIVASAFRNAGQTCICANRVLVQDGVYDTFVEAVTERVSKLKLGSGMDPTTTLGPLISDKGVQRVQDHVEDALAKGATATIGGKRPDLPQPYDKGFFFSPTVLANATIDMKVFREETFGPAIPLFRFRTDTEAVQLANDTEYGLAAYFWTQDLARAWRVAEELEYGMVGVNDVAITSEVAPFGGIKQSGLGREQSKYGLDEYLYLKYIQMGNIRLEAQHELLSFGTSTTETCVGAERPAAVPAMPPPESRPAAYDRFADAYDGLDGGAVAQALGLPGLRRQLLRRAVGDVLEVGVGTGLNLPLYERPRLTSLVGLDVSHGMLAQARQKADALRLPVRLQQGDVAALPYADASFDCVVDTFSLCVFPRPAEALGEMARVLRPGGRLLLLEHQRAAFGPLAWYQDATAGAVAATSKGCFWNQDVAALLAGVAGVSVTYRQDALGSLVMLVEARRVGQG</sequence>
<dbReference type="FunFam" id="3.40.309.10:FF:000004">
    <property type="entry name" value="Succinate-semialdehyde dehydrogenase I"/>
    <property type="match status" value="1"/>
</dbReference>
<dbReference type="Gene3D" id="3.40.605.10">
    <property type="entry name" value="Aldehyde Dehydrogenase, Chain A, domain 1"/>
    <property type="match status" value="1"/>
</dbReference>
<accession>A0AAW1RTE2</accession>
<evidence type="ECO:0000259" key="11">
    <source>
        <dbReference type="Pfam" id="PF00171"/>
    </source>
</evidence>
<dbReference type="InterPro" id="IPR016162">
    <property type="entry name" value="Ald_DH_N"/>
</dbReference>
<dbReference type="EMBL" id="JALJOU010000023">
    <property type="protein sequence ID" value="KAK9837072.1"/>
    <property type="molecule type" value="Genomic_DNA"/>
</dbReference>
<dbReference type="CDD" id="cd07103">
    <property type="entry name" value="ALDH_F5_SSADH_GabD"/>
    <property type="match status" value="1"/>
</dbReference>
<dbReference type="GO" id="GO:0004777">
    <property type="term" value="F:succinate-semialdehyde dehydrogenase (NAD+) activity"/>
    <property type="evidence" value="ECO:0007669"/>
    <property type="project" value="UniProtKB-EC"/>
</dbReference>
<dbReference type="PROSITE" id="PS00070">
    <property type="entry name" value="ALDEHYDE_DEHYDR_CYS"/>
    <property type="match status" value="1"/>
</dbReference>
<comment type="catalytic activity">
    <reaction evidence="7">
        <text>succinate semialdehyde + NAD(+) + H2O = succinate + NADH + 2 H(+)</text>
        <dbReference type="Rhea" id="RHEA:13217"/>
        <dbReference type="ChEBI" id="CHEBI:15377"/>
        <dbReference type="ChEBI" id="CHEBI:15378"/>
        <dbReference type="ChEBI" id="CHEBI:30031"/>
        <dbReference type="ChEBI" id="CHEBI:57540"/>
        <dbReference type="ChEBI" id="CHEBI:57706"/>
        <dbReference type="ChEBI" id="CHEBI:57945"/>
        <dbReference type="EC" id="1.2.1.24"/>
    </reaction>
</comment>
<comment type="caution">
    <text evidence="13">The sequence shown here is derived from an EMBL/GenBank/DDBJ whole genome shotgun (WGS) entry which is preliminary data.</text>
</comment>
<comment type="similarity">
    <text evidence="2 10">Belongs to the aldehyde dehydrogenase family.</text>
</comment>